<evidence type="ECO:0000313" key="1">
    <source>
        <dbReference type="EMBL" id="GAB1252354.1"/>
    </source>
</evidence>
<accession>A0ABQ0E3Q7</accession>
<reference evidence="1 2" key="1">
    <citation type="journal article" date="2025" name="Int. J. Syst. Evol. Microbiol.">
        <title>Desulfovibrio falkowii sp. nov., Porphyromonas miyakawae sp. nov., Mediterraneibacter flintii sp. nov. and Owariibacterium komagatae gen. nov., sp. nov., isolated from human faeces.</title>
        <authorList>
            <person name="Hamaguchi T."/>
            <person name="Ohara M."/>
            <person name="Hisatomi A."/>
            <person name="Sekiguchi K."/>
            <person name="Takeda J.I."/>
            <person name="Ueyama J."/>
            <person name="Ito M."/>
            <person name="Nishiwaki H."/>
            <person name="Ogi T."/>
            <person name="Hirayama M."/>
            <person name="Ohkuma M."/>
            <person name="Sakamoto M."/>
            <person name="Ohno K."/>
        </authorList>
    </citation>
    <scope>NUCLEOTIDE SEQUENCE [LARGE SCALE GENOMIC DNA]</scope>
    <source>
        <strain evidence="1 2">13CB11C</strain>
    </source>
</reference>
<dbReference type="RefSeq" id="WP_411916111.1">
    <property type="nucleotide sequence ID" value="NZ_BAAFSF010000004.1"/>
</dbReference>
<keyword evidence="2" id="KW-1185">Reference proteome</keyword>
<evidence type="ECO:0008006" key="3">
    <source>
        <dbReference type="Google" id="ProtNLM"/>
    </source>
</evidence>
<gene>
    <name evidence="1" type="ORF">Tsumi_14600</name>
</gene>
<comment type="caution">
    <text evidence="1">The sequence shown here is derived from an EMBL/GenBank/DDBJ whole genome shotgun (WGS) entry which is preliminary data.</text>
</comment>
<name>A0ABQ0E3Q7_9PORP</name>
<dbReference type="PROSITE" id="PS51257">
    <property type="entry name" value="PROKAR_LIPOPROTEIN"/>
    <property type="match status" value="1"/>
</dbReference>
<sequence>MKQRIIAPFWLVSIVALFWLGGITSCGSVKTGTGGYEDTAYVTVASNGVQKGDTVLLFIDKGIGHSVKVVAETDAIRKGTPIPTTPGKHIVQVYEQLEDGRPGQKLYEYTIFLSTRKNRVIVLK</sequence>
<evidence type="ECO:0000313" key="2">
    <source>
        <dbReference type="Proteomes" id="UP001628220"/>
    </source>
</evidence>
<dbReference type="Proteomes" id="UP001628220">
    <property type="component" value="Unassembled WGS sequence"/>
</dbReference>
<dbReference type="EMBL" id="BAAFSF010000004">
    <property type="protein sequence ID" value="GAB1252354.1"/>
    <property type="molecule type" value="Genomic_DNA"/>
</dbReference>
<protein>
    <recommendedName>
        <fullName evidence="3">Lipoprotein</fullName>
    </recommendedName>
</protein>
<proteinExistence type="predicted"/>
<organism evidence="1 2">
    <name type="scientific">Porphyromonas miyakawae</name>
    <dbReference type="NCBI Taxonomy" id="3137470"/>
    <lineage>
        <taxon>Bacteria</taxon>
        <taxon>Pseudomonadati</taxon>
        <taxon>Bacteroidota</taxon>
        <taxon>Bacteroidia</taxon>
        <taxon>Bacteroidales</taxon>
        <taxon>Porphyromonadaceae</taxon>
        <taxon>Porphyromonas</taxon>
    </lineage>
</organism>